<sequence length="179" mass="18857">MTASGDQLTEPSDPRVVASNLITQLKQSQHRLILAESCTCGAAAAAIGSVPGASNVFCGSAVTYRETTKQAWLGITAAELKQHTAESQAITNAMATSVFERTPDATISAAITGHLGPDAPPAVNGIIFIAVLQRGRELEPQRLVLRSSTRQSRQAEATANLLIAIQRHLSLPGHIPVNE</sequence>
<gene>
    <name evidence="2" type="ORF">CEE69_16590</name>
</gene>
<dbReference type="InterPro" id="IPR036653">
    <property type="entry name" value="CinA-like_C"/>
</dbReference>
<evidence type="ECO:0000313" key="3">
    <source>
        <dbReference type="Proteomes" id="UP000225740"/>
    </source>
</evidence>
<dbReference type="AlphaFoldDB" id="A0A2G1W603"/>
<dbReference type="Gene3D" id="3.90.950.20">
    <property type="entry name" value="CinA-like"/>
    <property type="match status" value="1"/>
</dbReference>
<dbReference type="NCBIfam" id="TIGR00199">
    <property type="entry name" value="PncC_domain"/>
    <property type="match status" value="1"/>
</dbReference>
<comment type="caution">
    <text evidence="2">The sequence shown here is derived from an EMBL/GenBank/DDBJ whole genome shotgun (WGS) entry which is preliminary data.</text>
</comment>
<dbReference type="GeneID" id="90609677"/>
<proteinExistence type="predicted"/>
<dbReference type="OrthoDB" id="281405at2"/>
<dbReference type="EMBL" id="NIZW01000012">
    <property type="protein sequence ID" value="PHQ34250.1"/>
    <property type="molecule type" value="Genomic_DNA"/>
</dbReference>
<dbReference type="Proteomes" id="UP000225740">
    <property type="component" value="Unassembled WGS sequence"/>
</dbReference>
<dbReference type="SUPFAM" id="SSF142433">
    <property type="entry name" value="CinA-like"/>
    <property type="match status" value="1"/>
</dbReference>
<evidence type="ECO:0000259" key="1">
    <source>
        <dbReference type="Pfam" id="PF02464"/>
    </source>
</evidence>
<reference evidence="2 3" key="1">
    <citation type="submission" date="2017-06" db="EMBL/GenBank/DDBJ databases">
        <title>Description of Rhodopirellula bahusiensis sp. nov.</title>
        <authorList>
            <person name="Kizina J."/>
            <person name="Harder J."/>
        </authorList>
    </citation>
    <scope>NUCLEOTIDE SEQUENCE [LARGE SCALE GENOMIC DNA]</scope>
    <source>
        <strain evidence="2 3">SWK21</strain>
    </source>
</reference>
<protein>
    <submittedName>
        <fullName evidence="2">Damage-inducible protein</fullName>
    </submittedName>
</protein>
<evidence type="ECO:0000313" key="2">
    <source>
        <dbReference type="EMBL" id="PHQ34250.1"/>
    </source>
</evidence>
<keyword evidence="3" id="KW-1185">Reference proteome</keyword>
<feature type="domain" description="CinA C-terminal" evidence="1">
    <location>
        <begin position="18"/>
        <end position="163"/>
    </location>
</feature>
<organism evidence="2 3">
    <name type="scientific">Rhodopirellula bahusiensis</name>
    <dbReference type="NCBI Taxonomy" id="2014065"/>
    <lineage>
        <taxon>Bacteria</taxon>
        <taxon>Pseudomonadati</taxon>
        <taxon>Planctomycetota</taxon>
        <taxon>Planctomycetia</taxon>
        <taxon>Pirellulales</taxon>
        <taxon>Pirellulaceae</taxon>
        <taxon>Rhodopirellula</taxon>
    </lineage>
</organism>
<dbReference type="RefSeq" id="WP_099261759.1">
    <property type="nucleotide sequence ID" value="NZ_NIZW01000012.1"/>
</dbReference>
<name>A0A2G1W603_9BACT</name>
<dbReference type="Pfam" id="PF02464">
    <property type="entry name" value="CinA"/>
    <property type="match status" value="1"/>
</dbReference>
<accession>A0A2G1W603</accession>
<dbReference type="InterPro" id="IPR008136">
    <property type="entry name" value="CinA_C"/>
</dbReference>